<dbReference type="InterPro" id="IPR036188">
    <property type="entry name" value="FAD/NAD-bd_sf"/>
</dbReference>
<dbReference type="Pfam" id="PF07992">
    <property type="entry name" value="Pyr_redox_2"/>
    <property type="match status" value="1"/>
</dbReference>
<evidence type="ECO:0000313" key="4">
    <source>
        <dbReference type="EMBL" id="RGQ37041.1"/>
    </source>
</evidence>
<evidence type="ECO:0000256" key="1">
    <source>
        <dbReference type="ARBA" id="ARBA00022630"/>
    </source>
</evidence>
<evidence type="ECO:0000256" key="2">
    <source>
        <dbReference type="ARBA" id="ARBA00023002"/>
    </source>
</evidence>
<dbReference type="GO" id="GO:0016491">
    <property type="term" value="F:oxidoreductase activity"/>
    <property type="evidence" value="ECO:0007669"/>
    <property type="project" value="UniProtKB-KW"/>
</dbReference>
<accession>A0A412AVE2</accession>
<dbReference type="EMBL" id="QRTC01000049">
    <property type="protein sequence ID" value="RGQ37041.1"/>
    <property type="molecule type" value="Genomic_DNA"/>
</dbReference>
<comment type="caution">
    <text evidence="4">The sequence shown here is derived from an EMBL/GenBank/DDBJ whole genome shotgun (WGS) entry which is preliminary data.</text>
</comment>
<sequence length="282" mass="29712">MLEIAIIGAGPAGLSAGINAIARGKTVRIFSSESNYLLRAEKVNNYLGLYDVDGRQMMEQFLSHARAMGVVPEKGKTANILPMGEYFLLNVDGEMVEAKTVILATGVSSAKEIPGERELLGRGVSYCATCDGMLYRGKSAVVWGLSPEAAKEANFLQEIGASVTFVSASAFREGLAEQIPYLSGAVKQVSGKEKVGAVLVNGQELPTDGLFILRNSIAPAALVEGLVLEEGYIKVNHKMETNVPGLYAAGDCTGKPLQVSKAVGEGLIAAQMAAAYLDGHKS</sequence>
<evidence type="ECO:0000313" key="5">
    <source>
        <dbReference type="Proteomes" id="UP000284751"/>
    </source>
</evidence>
<keyword evidence="2" id="KW-0560">Oxidoreductase</keyword>
<dbReference type="SUPFAM" id="SSF51905">
    <property type="entry name" value="FAD/NAD(P)-binding domain"/>
    <property type="match status" value="1"/>
</dbReference>
<dbReference type="PRINTS" id="PR00368">
    <property type="entry name" value="FADPNR"/>
</dbReference>
<protein>
    <submittedName>
        <fullName evidence="4">NAD(P)/FAD-dependent oxidoreductase</fullName>
    </submittedName>
</protein>
<gene>
    <name evidence="4" type="ORF">DWY99_10900</name>
</gene>
<dbReference type="AlphaFoldDB" id="A0A412AVE2"/>
<dbReference type="PRINTS" id="PR00469">
    <property type="entry name" value="PNDRDTASEII"/>
</dbReference>
<feature type="domain" description="FAD/NAD(P)-binding" evidence="3">
    <location>
        <begin position="3"/>
        <end position="266"/>
    </location>
</feature>
<dbReference type="Proteomes" id="UP000284751">
    <property type="component" value="Unassembled WGS sequence"/>
</dbReference>
<organism evidence="4 5">
    <name type="scientific">[Clostridium] leptum</name>
    <dbReference type="NCBI Taxonomy" id="1535"/>
    <lineage>
        <taxon>Bacteria</taxon>
        <taxon>Bacillati</taxon>
        <taxon>Bacillota</taxon>
        <taxon>Clostridia</taxon>
        <taxon>Eubacteriales</taxon>
        <taxon>Oscillospiraceae</taxon>
        <taxon>Oscillospiraceae incertae sedis</taxon>
    </lineage>
</organism>
<evidence type="ECO:0000259" key="3">
    <source>
        <dbReference type="Pfam" id="PF07992"/>
    </source>
</evidence>
<dbReference type="InterPro" id="IPR023753">
    <property type="entry name" value="FAD/NAD-binding_dom"/>
</dbReference>
<dbReference type="Gene3D" id="3.50.50.60">
    <property type="entry name" value="FAD/NAD(P)-binding domain"/>
    <property type="match status" value="2"/>
</dbReference>
<dbReference type="InterPro" id="IPR050097">
    <property type="entry name" value="Ferredoxin-NADP_redctase_2"/>
</dbReference>
<dbReference type="PANTHER" id="PTHR48105">
    <property type="entry name" value="THIOREDOXIN REDUCTASE 1-RELATED-RELATED"/>
    <property type="match status" value="1"/>
</dbReference>
<reference evidence="4 5" key="1">
    <citation type="submission" date="2018-08" db="EMBL/GenBank/DDBJ databases">
        <title>A genome reference for cultivated species of the human gut microbiota.</title>
        <authorList>
            <person name="Zou Y."/>
            <person name="Xue W."/>
            <person name="Luo G."/>
        </authorList>
    </citation>
    <scope>NUCLEOTIDE SEQUENCE [LARGE SCALE GENOMIC DNA]</scope>
    <source>
        <strain evidence="4 5">AF28-26</strain>
    </source>
</reference>
<name>A0A412AVE2_9FIRM</name>
<proteinExistence type="predicted"/>
<keyword evidence="1" id="KW-0285">Flavoprotein</keyword>